<gene>
    <name evidence="2" type="ORF">A3J50_02385</name>
</gene>
<dbReference type="EMBL" id="MHCX01000042">
    <property type="protein sequence ID" value="OGY28825.1"/>
    <property type="molecule type" value="Genomic_DNA"/>
</dbReference>
<organism evidence="2 3">
    <name type="scientific">Candidatus Woykebacteria bacterium RIFCSPHIGHO2_02_FULL_43_16b</name>
    <dbReference type="NCBI Taxonomy" id="1802601"/>
    <lineage>
        <taxon>Bacteria</taxon>
        <taxon>Candidatus Woykeibacteriota</taxon>
    </lineage>
</organism>
<comment type="caution">
    <text evidence="2">The sequence shown here is derived from an EMBL/GenBank/DDBJ whole genome shotgun (WGS) entry which is preliminary data.</text>
</comment>
<dbReference type="AlphaFoldDB" id="A0A1G1WM40"/>
<reference evidence="2 3" key="1">
    <citation type="journal article" date="2016" name="Nat. Commun.">
        <title>Thousands of microbial genomes shed light on interconnected biogeochemical processes in an aquifer system.</title>
        <authorList>
            <person name="Anantharaman K."/>
            <person name="Brown C.T."/>
            <person name="Hug L.A."/>
            <person name="Sharon I."/>
            <person name="Castelle C.J."/>
            <person name="Probst A.J."/>
            <person name="Thomas B.C."/>
            <person name="Singh A."/>
            <person name="Wilkins M.J."/>
            <person name="Karaoz U."/>
            <person name="Brodie E.L."/>
            <person name="Williams K.H."/>
            <person name="Hubbard S.S."/>
            <person name="Banfield J.F."/>
        </authorList>
    </citation>
    <scope>NUCLEOTIDE SEQUENCE [LARGE SCALE GENOMIC DNA]</scope>
</reference>
<feature type="region of interest" description="Disordered" evidence="1">
    <location>
        <begin position="580"/>
        <end position="601"/>
    </location>
</feature>
<protein>
    <submittedName>
        <fullName evidence="2">Uncharacterized protein</fullName>
    </submittedName>
</protein>
<evidence type="ECO:0000256" key="1">
    <source>
        <dbReference type="SAM" id="MobiDB-lite"/>
    </source>
</evidence>
<evidence type="ECO:0000313" key="2">
    <source>
        <dbReference type="EMBL" id="OGY28825.1"/>
    </source>
</evidence>
<sequence>MNGPPRSRAYPLKILGFLGLGLLILIGTAFLTDFLKKPAASLPLAQVRPTQIPEVVTAPEPKCDEPTYRLNGWEHEGYLDDNPVMFPFQGTPNWLTVELVCDGETVSTEGNLEILDTSGGTLFEEIIAPGKTFQVKTGNTPEFPGLFGFKFQLVEGFHDLVLRVNGQGWPIKFQTRNNVLDWGSVVASDQAPSTTSEVKQVLLNNERAKYALNKIAGITDTSKCRVAQRRNTVEFEMLWMDANLVIGVQEKVPAGKWVWLVVCEVEEGNQVVEKTIPINPDCFNPQGLPPGKGPGGPVATPVRPGVVVTPTIVVRIYSESPTPEPTATAPLPPTERPGITIVVVTPSTTPAPPPTTAPVTGTITIVKWHHDFYSSPRLPEAGAKLEVLDASCSTVLQSKNSGAILPFVVTPGTYCARVVFAREKGDPILKTELGQTVTYTNGSVIVTQRVTVAAGQVVAVEFDNVSRVAIQEVASPSPVPVAPAASTQTLAPVISPTPMPATPTFHFQLATIPPPTTTPGPTFTPCCVATPQFSPAPTFVPSVAASYTAIWTPQPTPTRPPLPPTPVQTTPTMVSTAVLPTSTPAPNATAGPKPTNTSFAG</sequence>
<accession>A0A1G1WM40</accession>
<evidence type="ECO:0000313" key="3">
    <source>
        <dbReference type="Proteomes" id="UP000177821"/>
    </source>
</evidence>
<name>A0A1G1WM40_9BACT</name>
<proteinExistence type="predicted"/>
<dbReference type="Proteomes" id="UP000177821">
    <property type="component" value="Unassembled WGS sequence"/>
</dbReference>